<dbReference type="AlphaFoldDB" id="A0A3D8VTP3"/>
<reference evidence="1 2" key="1">
    <citation type="submission" date="2018-08" db="EMBL/GenBank/DDBJ databases">
        <title>Genome sequence of strict halophilic Halobacillus trueperi SS1 isolated from Lunsu, a salty water body of North West Himalayas.</title>
        <authorList>
            <person name="Gupta S."/>
            <person name="Sharma P."/>
            <person name="Dev K."/>
            <person name="Baumler D."/>
            <person name="Sourirajan A."/>
        </authorList>
    </citation>
    <scope>NUCLEOTIDE SEQUENCE [LARGE SCALE GENOMIC DNA]</scope>
    <source>
        <strain evidence="1 2">SS1</strain>
    </source>
</reference>
<comment type="caution">
    <text evidence="1">The sequence shown here is derived from an EMBL/GenBank/DDBJ whole genome shotgun (WGS) entry which is preliminary data.</text>
</comment>
<gene>
    <name evidence="1" type="ORF">DXT76_00785</name>
</gene>
<accession>A0A3D8VTP3</accession>
<sequence length="343" mass="39606">MKTLPIADLFKDFAMNECEGSSELYKQLSLQIAEDEKILQLCRHTRESQPVPNLLFGAVHYLLLQGNHHELETFYPSITKSPDLTQNPFPFFQSFCKENREAIITLLEAKRVQTNEVRRCAYLYPVFCTIHEQTKKPLSLIEIGTSAGLQLLWDKYSYSYGDHEIYGNPSSLVQLHSKVRRGTLSPEVMKSPPPVEKRIGVDLHVSDLTKEEDVQWLKALIWPEHEERRRNFETAVRQFRTSPPTMMEGDGVALLPRVAEDITHNSTLCIYHTHVANQMPENVKEDLLQKVEEIGQGRDVFHIYNNIHDRKLHVDSYVKGSFKTQTIGETDGHGRWFDCELQN</sequence>
<dbReference type="RefSeq" id="WP_115893201.1">
    <property type="nucleotide sequence ID" value="NZ_QTLC01000004.1"/>
</dbReference>
<dbReference type="Proteomes" id="UP000257032">
    <property type="component" value="Unassembled WGS sequence"/>
</dbReference>
<evidence type="ECO:0000313" key="1">
    <source>
        <dbReference type="EMBL" id="RDY72661.1"/>
    </source>
</evidence>
<organism evidence="1 2">
    <name type="scientific">Halobacillus trueperi</name>
    <dbReference type="NCBI Taxonomy" id="156205"/>
    <lineage>
        <taxon>Bacteria</taxon>
        <taxon>Bacillati</taxon>
        <taxon>Bacillota</taxon>
        <taxon>Bacilli</taxon>
        <taxon>Bacillales</taxon>
        <taxon>Bacillaceae</taxon>
        <taxon>Halobacillus</taxon>
    </lineage>
</organism>
<protein>
    <submittedName>
        <fullName evidence="1">DUF2332 domain-containing protein</fullName>
    </submittedName>
</protein>
<dbReference type="PIRSF" id="PIRSF012608">
    <property type="entry name" value="UCP012608"/>
    <property type="match status" value="1"/>
</dbReference>
<name>A0A3D8VTP3_9BACI</name>
<proteinExistence type="predicted"/>
<dbReference type="Pfam" id="PF10094">
    <property type="entry name" value="DUF2332"/>
    <property type="match status" value="1"/>
</dbReference>
<dbReference type="InterPro" id="IPR011200">
    <property type="entry name" value="UCP012608"/>
</dbReference>
<dbReference type="EMBL" id="QTLC01000004">
    <property type="protein sequence ID" value="RDY72661.1"/>
    <property type="molecule type" value="Genomic_DNA"/>
</dbReference>
<evidence type="ECO:0000313" key="2">
    <source>
        <dbReference type="Proteomes" id="UP000257032"/>
    </source>
</evidence>